<proteinExistence type="predicted"/>
<evidence type="ECO:0000313" key="3">
    <source>
        <dbReference type="Proteomes" id="UP000596742"/>
    </source>
</evidence>
<evidence type="ECO:0000259" key="1">
    <source>
        <dbReference type="Pfam" id="PF18738"/>
    </source>
</evidence>
<comment type="caution">
    <text evidence="2">The sequence shown here is derived from an EMBL/GenBank/DDBJ whole genome shotgun (WGS) entry which is preliminary data.</text>
</comment>
<dbReference type="AlphaFoldDB" id="A0A8B6EGH0"/>
<dbReference type="OrthoDB" id="6062647at2759"/>
<dbReference type="Pfam" id="PF18738">
    <property type="entry name" value="HEPN_DZIP3"/>
    <property type="match status" value="1"/>
</dbReference>
<keyword evidence="3" id="KW-1185">Reference proteome</keyword>
<reference evidence="2" key="1">
    <citation type="submission" date="2018-11" db="EMBL/GenBank/DDBJ databases">
        <authorList>
            <person name="Alioto T."/>
            <person name="Alioto T."/>
        </authorList>
    </citation>
    <scope>NUCLEOTIDE SEQUENCE</scope>
</reference>
<feature type="domain" description="DZIP3-like HEPN" evidence="1">
    <location>
        <begin position="37"/>
        <end position="176"/>
    </location>
</feature>
<protein>
    <recommendedName>
        <fullName evidence="1">DZIP3-like HEPN domain-containing protein</fullName>
    </recommendedName>
</protein>
<dbReference type="PANTHER" id="PTHR46844">
    <property type="entry name" value="SLR5058 PROTEIN"/>
    <property type="match status" value="1"/>
</dbReference>
<dbReference type="InterPro" id="IPR041249">
    <property type="entry name" value="HEPN_DZIP3"/>
</dbReference>
<gene>
    <name evidence="2" type="ORF">MGAL_10B076357</name>
</gene>
<dbReference type="Proteomes" id="UP000596742">
    <property type="component" value="Unassembled WGS sequence"/>
</dbReference>
<dbReference type="EMBL" id="UYJE01005124">
    <property type="protein sequence ID" value="VDI34175.1"/>
    <property type="molecule type" value="Genomic_DNA"/>
</dbReference>
<accession>A0A8B6EGH0</accession>
<sequence length="238" mass="26717">MALSLTVEETNFLRLVALTIGVAPRAVRCYFDGVIHPNNLQTTLLNQQKTIDNLRYRKKVLTSVQYDTLFHSGSAVTSKDFDITLMICLLRNISGIAPPVTGYDTLPSPSDISRGADLARIKHFRNKIAHSTDSKMLTQEFEDAWNDVSTAIGRLGGIVFQQECFSLKSSNLDSECYKDILLSIRHFQDEVSNTMANMIEALTKKTVDMENILQDTVPQNIRGKEYILIKKLITEGTI</sequence>
<organism evidence="2 3">
    <name type="scientific">Mytilus galloprovincialis</name>
    <name type="common">Mediterranean mussel</name>
    <dbReference type="NCBI Taxonomy" id="29158"/>
    <lineage>
        <taxon>Eukaryota</taxon>
        <taxon>Metazoa</taxon>
        <taxon>Spiralia</taxon>
        <taxon>Lophotrochozoa</taxon>
        <taxon>Mollusca</taxon>
        <taxon>Bivalvia</taxon>
        <taxon>Autobranchia</taxon>
        <taxon>Pteriomorphia</taxon>
        <taxon>Mytilida</taxon>
        <taxon>Mytiloidea</taxon>
        <taxon>Mytilidae</taxon>
        <taxon>Mytilinae</taxon>
        <taxon>Mytilus</taxon>
    </lineage>
</organism>
<name>A0A8B6EGH0_MYTGA</name>
<evidence type="ECO:0000313" key="2">
    <source>
        <dbReference type="EMBL" id="VDI34175.1"/>
    </source>
</evidence>
<dbReference type="PANTHER" id="PTHR46844:SF1">
    <property type="entry name" value="SLR5058 PROTEIN"/>
    <property type="match status" value="1"/>
</dbReference>